<protein>
    <submittedName>
        <fullName evidence="2">Uncharacterized protein</fullName>
    </submittedName>
</protein>
<dbReference type="EMBL" id="JBHMDY010000006">
    <property type="protein sequence ID" value="MFB9260499.1"/>
    <property type="molecule type" value="Genomic_DNA"/>
</dbReference>
<keyword evidence="1" id="KW-0812">Transmembrane</keyword>
<dbReference type="RefSeq" id="WP_182632981.1">
    <property type="nucleotide sequence ID" value="NZ_JAALDM010000221.1"/>
</dbReference>
<accession>A0ABV5JS36</accession>
<reference evidence="2 3" key="1">
    <citation type="submission" date="2024-09" db="EMBL/GenBank/DDBJ databases">
        <authorList>
            <person name="Sun Q."/>
            <person name="Mori K."/>
        </authorList>
    </citation>
    <scope>NUCLEOTIDE SEQUENCE [LARGE SCALE GENOMIC DNA]</scope>
    <source>
        <strain evidence="2 3">CCM 7659</strain>
    </source>
</reference>
<gene>
    <name evidence="2" type="ORF">ACFFVD_11860</name>
</gene>
<keyword evidence="1" id="KW-1133">Transmembrane helix</keyword>
<comment type="caution">
    <text evidence="2">The sequence shown here is derived from an EMBL/GenBank/DDBJ whole genome shotgun (WGS) entry which is preliminary data.</text>
</comment>
<evidence type="ECO:0000256" key="1">
    <source>
        <dbReference type="SAM" id="Phobius"/>
    </source>
</evidence>
<organism evidence="2 3">
    <name type="scientific">Dietzia aerolata</name>
    <dbReference type="NCBI Taxonomy" id="595984"/>
    <lineage>
        <taxon>Bacteria</taxon>
        <taxon>Bacillati</taxon>
        <taxon>Actinomycetota</taxon>
        <taxon>Actinomycetes</taxon>
        <taxon>Mycobacteriales</taxon>
        <taxon>Dietziaceae</taxon>
        <taxon>Dietzia</taxon>
    </lineage>
</organism>
<proteinExistence type="predicted"/>
<evidence type="ECO:0000313" key="3">
    <source>
        <dbReference type="Proteomes" id="UP001589700"/>
    </source>
</evidence>
<feature type="transmembrane region" description="Helical" evidence="1">
    <location>
        <begin position="97"/>
        <end position="123"/>
    </location>
</feature>
<evidence type="ECO:0000313" key="2">
    <source>
        <dbReference type="EMBL" id="MFB9260499.1"/>
    </source>
</evidence>
<dbReference type="Proteomes" id="UP001589700">
    <property type="component" value="Unassembled WGS sequence"/>
</dbReference>
<keyword evidence="1" id="KW-0472">Membrane</keyword>
<sequence>MNWDAVSSPHPRAAAEKARALAERERADAGIALARFEAMHRTRDVHRRRLALQPLGLDPRSAAPAGWAADRSHMLVSAGDTAQPLTPSQAARERTRLLWMAIGKIFAGLAVAAIGLAIGIAILGSMAG</sequence>
<keyword evidence="3" id="KW-1185">Reference proteome</keyword>
<name>A0ABV5JS36_9ACTN</name>